<dbReference type="InterPro" id="IPR009057">
    <property type="entry name" value="Homeodomain-like_sf"/>
</dbReference>
<organism evidence="5 6">
    <name type="scientific">Bacillus norwichensis</name>
    <dbReference type="NCBI Taxonomy" id="2762217"/>
    <lineage>
        <taxon>Bacteria</taxon>
        <taxon>Bacillati</taxon>
        <taxon>Bacillota</taxon>
        <taxon>Bacilli</taxon>
        <taxon>Bacillales</taxon>
        <taxon>Bacillaceae</taxon>
        <taxon>Bacillus</taxon>
    </lineage>
</organism>
<proteinExistence type="predicted"/>
<reference evidence="5 6" key="1">
    <citation type="submission" date="2020-08" db="EMBL/GenBank/DDBJ databases">
        <title>A Genomic Blueprint of the Chicken Gut Microbiome.</title>
        <authorList>
            <person name="Gilroy R."/>
            <person name="Ravi A."/>
            <person name="Getino M."/>
            <person name="Pursley I."/>
            <person name="Horton D.L."/>
            <person name="Alikhan N.-F."/>
            <person name="Baker D."/>
            <person name="Gharbi K."/>
            <person name="Hall N."/>
            <person name="Watson M."/>
            <person name="Adriaenssens E.M."/>
            <person name="Foster-Nyarko E."/>
            <person name="Jarju S."/>
            <person name="Secka A."/>
            <person name="Antonio M."/>
            <person name="Oren A."/>
            <person name="Chaudhuri R."/>
            <person name="La Ragione R.M."/>
            <person name="Hildebrand F."/>
            <person name="Pallen M.J."/>
        </authorList>
    </citation>
    <scope>NUCLEOTIDE SEQUENCE [LARGE SCALE GENOMIC DNA]</scope>
    <source>
        <strain evidence="5 6">Sa1BUA2</strain>
    </source>
</reference>
<dbReference type="Pfam" id="PF00440">
    <property type="entry name" value="TetR_N"/>
    <property type="match status" value="1"/>
</dbReference>
<dbReference type="PRINTS" id="PR00455">
    <property type="entry name" value="HTHTETR"/>
</dbReference>
<keyword evidence="6" id="KW-1185">Reference proteome</keyword>
<dbReference type="PANTHER" id="PTHR43479">
    <property type="entry name" value="ACREF/ENVCD OPERON REPRESSOR-RELATED"/>
    <property type="match status" value="1"/>
</dbReference>
<dbReference type="InterPro" id="IPR023772">
    <property type="entry name" value="DNA-bd_HTH_TetR-type_CS"/>
</dbReference>
<feature type="DNA-binding region" description="H-T-H motif" evidence="3">
    <location>
        <begin position="25"/>
        <end position="44"/>
    </location>
</feature>
<keyword evidence="1" id="KW-0678">Repressor</keyword>
<accession>A0ABR8VJC8</accession>
<dbReference type="InterPro" id="IPR001647">
    <property type="entry name" value="HTH_TetR"/>
</dbReference>
<dbReference type="PROSITE" id="PS01081">
    <property type="entry name" value="HTH_TETR_1"/>
    <property type="match status" value="1"/>
</dbReference>
<name>A0ABR8VJC8_9BACI</name>
<evidence type="ECO:0000256" key="2">
    <source>
        <dbReference type="ARBA" id="ARBA00023125"/>
    </source>
</evidence>
<dbReference type="Proteomes" id="UP000648182">
    <property type="component" value="Unassembled WGS sequence"/>
</dbReference>
<feature type="domain" description="HTH tetR-type" evidence="4">
    <location>
        <begin position="2"/>
        <end position="62"/>
    </location>
</feature>
<dbReference type="Gene3D" id="1.10.357.10">
    <property type="entry name" value="Tetracycline Repressor, domain 2"/>
    <property type="match status" value="1"/>
</dbReference>
<dbReference type="PANTHER" id="PTHR43479:SF22">
    <property type="entry name" value="TRANSCRIPTIONAL REGULATOR, TETR FAMILY"/>
    <property type="match status" value="1"/>
</dbReference>
<gene>
    <name evidence="5" type="ORF">H9631_06395</name>
</gene>
<evidence type="ECO:0000256" key="3">
    <source>
        <dbReference type="PROSITE-ProRule" id="PRU00335"/>
    </source>
</evidence>
<sequence length="293" mass="33969">MNDRKHRVLLTAQRLFVKKGFATTSVQDILDESHISKGTFYNYFSSKNECLMTILSHAQEITDVRRKELMIGKDPSDKEIFAKQIAVRMEINREHQLIPLFEAIFHSKDPELRDFIKKHHMAELAWLSRRLVNLYGREAEPYALDGAIMVVGMFKHFINVWVSSLKEEINLFKLINFILCRTDAIMLNMIQTGEKLLGDRIYLPDNEVPYEDFCTKEKILERLSFFSNSLEEEPKGKQFADFLINEIQSDHPRVHLTETVLKAFGGAFTSTPLEIEAKELAFSISNFMSALQE</sequence>
<evidence type="ECO:0000259" key="4">
    <source>
        <dbReference type="PROSITE" id="PS50977"/>
    </source>
</evidence>
<evidence type="ECO:0000256" key="1">
    <source>
        <dbReference type="ARBA" id="ARBA00022491"/>
    </source>
</evidence>
<dbReference type="PROSITE" id="PS50977">
    <property type="entry name" value="HTH_TETR_2"/>
    <property type="match status" value="1"/>
</dbReference>
<protein>
    <submittedName>
        <fullName evidence="5">TetR/AcrR family transcriptional regulator</fullName>
    </submittedName>
</protein>
<evidence type="ECO:0000313" key="5">
    <source>
        <dbReference type="EMBL" id="MBD8004706.1"/>
    </source>
</evidence>
<comment type="caution">
    <text evidence="5">The sequence shown here is derived from an EMBL/GenBank/DDBJ whole genome shotgun (WGS) entry which is preliminary data.</text>
</comment>
<dbReference type="EMBL" id="JACSPV010000008">
    <property type="protein sequence ID" value="MBD8004706.1"/>
    <property type="molecule type" value="Genomic_DNA"/>
</dbReference>
<dbReference type="InterPro" id="IPR050624">
    <property type="entry name" value="HTH-type_Tx_Regulator"/>
</dbReference>
<dbReference type="SUPFAM" id="SSF46689">
    <property type="entry name" value="Homeodomain-like"/>
    <property type="match status" value="1"/>
</dbReference>
<dbReference type="RefSeq" id="WP_191811084.1">
    <property type="nucleotide sequence ID" value="NZ_JACSPV010000008.1"/>
</dbReference>
<evidence type="ECO:0000313" key="6">
    <source>
        <dbReference type="Proteomes" id="UP000648182"/>
    </source>
</evidence>
<keyword evidence="2 3" id="KW-0238">DNA-binding</keyword>